<dbReference type="GO" id="GO:0070773">
    <property type="term" value="F:protein-N-terminal glutamine amidohydrolase activity"/>
    <property type="evidence" value="ECO:0007669"/>
    <property type="project" value="EnsemblFungi"/>
</dbReference>
<comment type="caution">
    <text evidence="3">The sequence shown here is derived from an EMBL/GenBank/DDBJ whole genome shotgun (WGS) entry which is preliminary data.</text>
</comment>
<dbReference type="InterPro" id="IPR003010">
    <property type="entry name" value="C-N_Hydrolase"/>
</dbReference>
<dbReference type="EMBL" id="JABWAB010000001">
    <property type="protein sequence ID" value="KAF6059628.1"/>
    <property type="molecule type" value="Genomic_DNA"/>
</dbReference>
<dbReference type="SUPFAM" id="SSF56317">
    <property type="entry name" value="Carbon-nitrogen hydrolase"/>
    <property type="match status" value="1"/>
</dbReference>
<reference evidence="3" key="1">
    <citation type="submission" date="2020-03" db="EMBL/GenBank/DDBJ databases">
        <title>FDA dAtabase for Regulatory Grade micrObial Sequences (FDA-ARGOS): Supporting development and validation of Infectious Disease Dx tests.</title>
        <authorList>
            <person name="Campos J."/>
            <person name="Goldberg B."/>
            <person name="Tallon L."/>
            <person name="Sadzewicz L."/>
            <person name="Vavikolanu K."/>
            <person name="Mehta A."/>
            <person name="Aluvathingal J."/>
            <person name="Nadendla S."/>
            <person name="Nandy P."/>
            <person name="Geyer C."/>
            <person name="Yan Y."/>
            <person name="Sichtig H."/>
        </authorList>
    </citation>
    <scope>NUCLEOTIDE SEQUENCE [LARGE SCALE GENOMIC DNA]</scope>
    <source>
        <strain evidence="3">FDAARGOS_652</strain>
    </source>
</reference>
<dbReference type="Proteomes" id="UP000590412">
    <property type="component" value="Unassembled WGS sequence"/>
</dbReference>
<feature type="compositionally biased region" description="Low complexity" evidence="1">
    <location>
        <begin position="340"/>
        <end position="349"/>
    </location>
</feature>
<gene>
    <name evidence="3" type="ORF">FOB60_001210</name>
</gene>
<dbReference type="PROSITE" id="PS50263">
    <property type="entry name" value="CN_HYDROLASE"/>
    <property type="match status" value="1"/>
</dbReference>
<dbReference type="GO" id="GO:0030163">
    <property type="term" value="P:protein catabolic process"/>
    <property type="evidence" value="ECO:0007669"/>
    <property type="project" value="EnsemblFungi"/>
</dbReference>
<dbReference type="OrthoDB" id="201515at2759"/>
<dbReference type="GO" id="GO:0008418">
    <property type="term" value="F:protein-N-terminal asparagine amidohydrolase activity"/>
    <property type="evidence" value="ECO:0007669"/>
    <property type="project" value="EnsemblFungi"/>
</dbReference>
<evidence type="ECO:0000313" key="4">
    <source>
        <dbReference type="Proteomes" id="UP000590412"/>
    </source>
</evidence>
<name>A0A8X7NT51_CANPA</name>
<keyword evidence="3" id="KW-0378">Hydrolase</keyword>
<dbReference type="InterPro" id="IPR039703">
    <property type="entry name" value="Nta1"/>
</dbReference>
<dbReference type="AlphaFoldDB" id="A0A8X7NT51"/>
<feature type="region of interest" description="Disordered" evidence="1">
    <location>
        <begin position="338"/>
        <end position="366"/>
    </location>
</feature>
<evidence type="ECO:0000259" key="2">
    <source>
        <dbReference type="PROSITE" id="PS50263"/>
    </source>
</evidence>
<dbReference type="Pfam" id="PF00795">
    <property type="entry name" value="CN_hydrolase"/>
    <property type="match status" value="1"/>
</dbReference>
<accession>A0A8X7NT51</accession>
<proteinExistence type="predicted"/>
<dbReference type="Gene3D" id="3.60.110.10">
    <property type="entry name" value="Carbon-nitrogen hydrolase"/>
    <property type="match status" value="1"/>
</dbReference>
<dbReference type="PANTHER" id="PTHR11750:SF26">
    <property type="entry name" value="PROTEIN N-TERMINAL AMIDASE"/>
    <property type="match status" value="1"/>
</dbReference>
<evidence type="ECO:0000256" key="1">
    <source>
        <dbReference type="SAM" id="MobiDB-lite"/>
    </source>
</evidence>
<sequence length="389" mass="42743">MRLKVALVQIDSLLGHPQHNISKINHLLSTIKGKFPDLVVLSELAITGYNFPSSKAIRPFLESPSRYGASLNFAHELSLKHQCFTVVGYPEIAHGKDEGTGSGGEGAEDVVIYNSCAVFDQGGELVYNYRKTFLYETDEKWGCLENPQRGFVPVQLQFKPRVNPEEGNTNGINNARSSSILTNFGICMDLNPYKFEAPFNKFEFSAQCYHNKSKLIVCPMAWLSSQSPSIKTELTQEEKLQQAKQVQLPSEPCNDTINYWILRFFPFLKHKYSFMPKWWHGGGSSSTTTTSTTTSTTTNNNNEGVNVLICNRVGKEDDVVYGGSSCILQFGNDEGRRSDGCNAGSAGSAGSAGGADGDYDAIDESNPSVDVIGRLSQSEEGILVKEIDV</sequence>
<dbReference type="InterPro" id="IPR036526">
    <property type="entry name" value="C-N_Hydrolase_sf"/>
</dbReference>
<protein>
    <submittedName>
        <fullName evidence="3">Carbon-nitrogen hydrolase family protein</fullName>
    </submittedName>
</protein>
<feature type="domain" description="CN hydrolase" evidence="2">
    <location>
        <begin position="3"/>
        <end position="389"/>
    </location>
</feature>
<evidence type="ECO:0000313" key="3">
    <source>
        <dbReference type="EMBL" id="KAF6059628.1"/>
    </source>
</evidence>
<organism evidence="3 4">
    <name type="scientific">Candida parapsilosis</name>
    <name type="common">Yeast</name>
    <dbReference type="NCBI Taxonomy" id="5480"/>
    <lineage>
        <taxon>Eukaryota</taxon>
        <taxon>Fungi</taxon>
        <taxon>Dikarya</taxon>
        <taxon>Ascomycota</taxon>
        <taxon>Saccharomycotina</taxon>
        <taxon>Pichiomycetes</taxon>
        <taxon>Debaryomycetaceae</taxon>
        <taxon>Candida/Lodderomyces clade</taxon>
        <taxon>Candida</taxon>
    </lineage>
</organism>
<dbReference type="PANTHER" id="PTHR11750">
    <property type="entry name" value="PROTEIN N-TERMINAL AMIDASE"/>
    <property type="match status" value="1"/>
</dbReference>